<reference evidence="2 3" key="1">
    <citation type="journal article" date="2019" name="Emerg. Microbes Infect.">
        <title>Comprehensive subspecies identification of 175 nontuberculous mycobacteria species based on 7547 genomic profiles.</title>
        <authorList>
            <person name="Matsumoto Y."/>
            <person name="Kinjo T."/>
            <person name="Motooka D."/>
            <person name="Nabeya D."/>
            <person name="Jung N."/>
            <person name="Uechi K."/>
            <person name="Horii T."/>
            <person name="Iida T."/>
            <person name="Fujita J."/>
            <person name="Nakamura S."/>
        </authorList>
    </citation>
    <scope>NUCLEOTIDE SEQUENCE [LARGE SCALE GENOMIC DNA]</scope>
    <source>
        <strain evidence="2 3">JCM 18538</strain>
        <plasmid evidence="2">pJCM18538</plasmid>
    </source>
</reference>
<geneLocation type="plasmid" evidence="2">
    <name>pJCM18538</name>
</geneLocation>
<proteinExistence type="predicted"/>
<dbReference type="AlphaFoldDB" id="A0A7I7RSA0"/>
<dbReference type="RefSeq" id="WP_163916502.1">
    <property type="nucleotide sequence ID" value="NZ_AP022592.1"/>
</dbReference>
<keyword evidence="1" id="KW-0472">Membrane</keyword>
<sequence>MGDLYAPHLPEPARNKTPATRTFVVLTSIASGAIVIASVIGFQLWQKQQPDAAGLASEVLDSMNASLDADDKFRDEGVHAESITVMHITGNMFEGQAELVNDSGKRDSASVHISYDGENLYWRTDPGSFFEVLTD</sequence>
<evidence type="ECO:0000256" key="1">
    <source>
        <dbReference type="SAM" id="Phobius"/>
    </source>
</evidence>
<evidence type="ECO:0000313" key="3">
    <source>
        <dbReference type="Proteomes" id="UP000467428"/>
    </source>
</evidence>
<keyword evidence="2" id="KW-0614">Plasmid</keyword>
<accession>A0A7I7RSA0</accession>
<dbReference type="EMBL" id="AP022592">
    <property type="protein sequence ID" value="BBY46859.1"/>
    <property type="molecule type" value="Genomic_DNA"/>
</dbReference>
<dbReference type="KEGG" id="marz:MARA_02890"/>
<keyword evidence="1" id="KW-0812">Transmembrane</keyword>
<keyword evidence="1" id="KW-1133">Transmembrane helix</keyword>
<evidence type="ECO:0000313" key="2">
    <source>
        <dbReference type="EMBL" id="BBY46859.1"/>
    </source>
</evidence>
<protein>
    <submittedName>
        <fullName evidence="2">Uncharacterized protein</fullName>
    </submittedName>
</protein>
<name>A0A7I7RSA0_9MYCO</name>
<keyword evidence="3" id="KW-1185">Reference proteome</keyword>
<dbReference type="Proteomes" id="UP000467428">
    <property type="component" value="Plasmid pJCM18538"/>
</dbReference>
<feature type="transmembrane region" description="Helical" evidence="1">
    <location>
        <begin position="23"/>
        <end position="45"/>
    </location>
</feature>
<gene>
    <name evidence="2" type="ORF">MARA_02890</name>
</gene>
<organism evidence="2 3">
    <name type="scientific">Mycolicibacterium arabiense</name>
    <dbReference type="NCBI Taxonomy" id="1286181"/>
    <lineage>
        <taxon>Bacteria</taxon>
        <taxon>Bacillati</taxon>
        <taxon>Actinomycetota</taxon>
        <taxon>Actinomycetes</taxon>
        <taxon>Mycobacteriales</taxon>
        <taxon>Mycobacteriaceae</taxon>
        <taxon>Mycolicibacterium</taxon>
    </lineage>
</organism>